<evidence type="ECO:0008006" key="4">
    <source>
        <dbReference type="Google" id="ProtNLM"/>
    </source>
</evidence>
<evidence type="ECO:0000256" key="1">
    <source>
        <dbReference type="SAM" id="MobiDB-lite"/>
    </source>
</evidence>
<dbReference type="EMBL" id="BSEN01000012">
    <property type="protein sequence ID" value="GLJ76884.1"/>
    <property type="molecule type" value="Genomic_DNA"/>
</dbReference>
<reference evidence="2" key="2">
    <citation type="submission" date="2023-01" db="EMBL/GenBank/DDBJ databases">
        <authorList>
            <person name="Sun Q."/>
            <person name="Evtushenko L."/>
        </authorList>
    </citation>
    <scope>NUCLEOTIDE SEQUENCE</scope>
    <source>
        <strain evidence="2">VKM Ac-1401</strain>
    </source>
</reference>
<sequence length="268" mass="28787">MTDGPARQAGAAAAVAQDWGRRGLGLLRRAGVVAADYEYAIRHQVRAEFDRGTPEALVEIEGDRAPVVLLPGIFETWRFLRPLARHVHESGHPVHVITALERNLGSIADGARTVAEYLERHDLRDVTIVAHSKGGLIAKQLLGIPEVTGRVRLLVAVCTPFSGSTLARFVPFQSVRSLQPSDEALRQLALASDANARIVSVSGWFDPHIPNGSALDGARNVQLPVGGHFRILASAELFALIDDCLGDPERPDEQDGEQDGEQGGDPAG</sequence>
<comment type="caution">
    <text evidence="2">The sequence shown here is derived from an EMBL/GenBank/DDBJ whole genome shotgun (WGS) entry which is preliminary data.</text>
</comment>
<dbReference type="InterPro" id="IPR029058">
    <property type="entry name" value="AB_hydrolase_fold"/>
</dbReference>
<dbReference type="Proteomes" id="UP001142372">
    <property type="component" value="Unassembled WGS sequence"/>
</dbReference>
<organism evidence="2 3">
    <name type="scientific">Leifsonia poae</name>
    <dbReference type="NCBI Taxonomy" id="110933"/>
    <lineage>
        <taxon>Bacteria</taxon>
        <taxon>Bacillati</taxon>
        <taxon>Actinomycetota</taxon>
        <taxon>Actinomycetes</taxon>
        <taxon>Micrococcales</taxon>
        <taxon>Microbacteriaceae</taxon>
        <taxon>Leifsonia</taxon>
    </lineage>
</organism>
<reference evidence="2" key="1">
    <citation type="journal article" date="2014" name="Int. J. Syst. Evol. Microbiol.">
        <title>Complete genome sequence of Corynebacterium casei LMG S-19264T (=DSM 44701T), isolated from a smear-ripened cheese.</title>
        <authorList>
            <consortium name="US DOE Joint Genome Institute (JGI-PGF)"/>
            <person name="Walter F."/>
            <person name="Albersmeier A."/>
            <person name="Kalinowski J."/>
            <person name="Ruckert C."/>
        </authorList>
    </citation>
    <scope>NUCLEOTIDE SEQUENCE</scope>
    <source>
        <strain evidence="2">VKM Ac-1401</strain>
    </source>
</reference>
<proteinExistence type="predicted"/>
<gene>
    <name evidence="2" type="ORF">GCM10017584_24580</name>
</gene>
<protein>
    <recommendedName>
        <fullName evidence="4">Alpha/beta hydrolase</fullName>
    </recommendedName>
</protein>
<name>A0A9W6HBB9_9MICO</name>
<dbReference type="AlphaFoldDB" id="A0A9W6HBB9"/>
<feature type="region of interest" description="Disordered" evidence="1">
    <location>
        <begin position="246"/>
        <end position="268"/>
    </location>
</feature>
<keyword evidence="3" id="KW-1185">Reference proteome</keyword>
<evidence type="ECO:0000313" key="2">
    <source>
        <dbReference type="EMBL" id="GLJ76884.1"/>
    </source>
</evidence>
<dbReference type="RefSeq" id="WP_271177542.1">
    <property type="nucleotide sequence ID" value="NZ_BAAAJO010000002.1"/>
</dbReference>
<dbReference type="Gene3D" id="3.40.50.1820">
    <property type="entry name" value="alpha/beta hydrolase"/>
    <property type="match status" value="1"/>
</dbReference>
<dbReference type="PANTHER" id="PTHR37946:SF1">
    <property type="entry name" value="SLL1969 PROTEIN"/>
    <property type="match status" value="1"/>
</dbReference>
<evidence type="ECO:0000313" key="3">
    <source>
        <dbReference type="Proteomes" id="UP001142372"/>
    </source>
</evidence>
<dbReference type="SUPFAM" id="SSF53474">
    <property type="entry name" value="alpha/beta-Hydrolases"/>
    <property type="match status" value="1"/>
</dbReference>
<dbReference type="PANTHER" id="PTHR37946">
    <property type="entry name" value="SLL1969 PROTEIN"/>
    <property type="match status" value="1"/>
</dbReference>
<accession>A0A9W6HBB9</accession>